<feature type="transmembrane region" description="Helical" evidence="12">
    <location>
        <begin position="187"/>
        <end position="206"/>
    </location>
</feature>
<evidence type="ECO:0000256" key="3">
    <source>
        <dbReference type="ARBA" id="ARBA00012438"/>
    </source>
</evidence>
<sequence length="558" mass="63829">MKDKVLFSFLSLFLYILTAKLGMGYLAFEPGNLTVLWLPSGIALITFLKLGYRAIPIVFLSSFIANYDGLISSANGIENWQIYAALFFSAGCDTLQPIIAMLFWRKLVQNELLSISDFYKFILFVAFIPCFVAVSFLCLNLYYFHFFDKHTTEEIIRIFSVIVFGDTIGIFASVPLYFFWRRSEFDGRITVFLSLLLVQTAILLIAIRYLPFLYFLSYFVVVMIGYFNRLKGVSVAIFHLYIFSIVMTKMGVGPFVNPDVYTSYIYLISFLVPFSLLAEFMTILYTRVESHQVELEKKVLERTKLLRQQISEKNKAIEALNLSEQKLSESNKTKDKFFSIIAHDLRNPLSSYQHVTHMLIEEYARYTDEEILELLGQISDSSNKVYQLLEHLLDWARTQTDTIPFSPQFLNLYDLARECISESDNKFRSKKITANVIGDHKTYVCADDSMLRLVIRNLLSNALKFTPENGNIELSISETAAQVRLDCRDTGVGIADVNLEKMFRIDTQFSSVGLNGERGTGLGLILCKEFISKHGGDIYAESRVNMGTTMVVILPKNR</sequence>
<dbReference type="InterPro" id="IPR005467">
    <property type="entry name" value="His_kinase_dom"/>
</dbReference>
<keyword evidence="6" id="KW-0808">Transferase</keyword>
<evidence type="ECO:0000256" key="6">
    <source>
        <dbReference type="ARBA" id="ARBA00022679"/>
    </source>
</evidence>
<dbReference type="SUPFAM" id="SSF55874">
    <property type="entry name" value="ATPase domain of HSP90 chaperone/DNA topoisomerase II/histidine kinase"/>
    <property type="match status" value="1"/>
</dbReference>
<accession>A0A4R9JUW4</accession>
<comment type="caution">
    <text evidence="14">The sequence shown here is derived from an EMBL/GenBank/DDBJ whole genome shotgun (WGS) entry which is preliminary data.</text>
</comment>
<dbReference type="Gene3D" id="1.10.287.130">
    <property type="match status" value="1"/>
</dbReference>
<reference evidence="14" key="1">
    <citation type="journal article" date="2019" name="PLoS Negl. Trop. Dis.">
        <title>Revisiting the worldwide diversity of Leptospira species in the environment.</title>
        <authorList>
            <person name="Vincent A.T."/>
            <person name="Schiettekatte O."/>
            <person name="Bourhy P."/>
            <person name="Veyrier F.J."/>
            <person name="Picardeau M."/>
        </authorList>
    </citation>
    <scope>NUCLEOTIDE SEQUENCE [LARGE SCALE GENOMIC DNA]</scope>
    <source>
        <strain evidence="14">201702476</strain>
    </source>
</reference>
<dbReference type="Pfam" id="PF00512">
    <property type="entry name" value="HisKA"/>
    <property type="match status" value="1"/>
</dbReference>
<evidence type="ECO:0000256" key="2">
    <source>
        <dbReference type="ARBA" id="ARBA00004651"/>
    </source>
</evidence>
<comment type="subcellular location">
    <subcellularLocation>
        <location evidence="2">Cell membrane</location>
        <topology evidence="2">Multi-pass membrane protein</topology>
    </subcellularLocation>
</comment>
<dbReference type="Gene3D" id="3.30.565.10">
    <property type="entry name" value="Histidine kinase-like ATPase, C-terminal domain"/>
    <property type="match status" value="1"/>
</dbReference>
<feature type="transmembrane region" description="Helical" evidence="12">
    <location>
        <begin position="6"/>
        <end position="28"/>
    </location>
</feature>
<dbReference type="AlphaFoldDB" id="A0A4R9JUW4"/>
<evidence type="ECO:0000256" key="12">
    <source>
        <dbReference type="SAM" id="Phobius"/>
    </source>
</evidence>
<evidence type="ECO:0000256" key="10">
    <source>
        <dbReference type="ARBA" id="ARBA00023012"/>
    </source>
</evidence>
<dbReference type="SUPFAM" id="SSF47384">
    <property type="entry name" value="Homodimeric domain of signal transducing histidine kinase"/>
    <property type="match status" value="1"/>
</dbReference>
<evidence type="ECO:0000259" key="13">
    <source>
        <dbReference type="PROSITE" id="PS50109"/>
    </source>
</evidence>
<keyword evidence="8 14" id="KW-0418">Kinase</keyword>
<evidence type="ECO:0000256" key="1">
    <source>
        <dbReference type="ARBA" id="ARBA00000085"/>
    </source>
</evidence>
<dbReference type="OrthoDB" id="340007at2"/>
<dbReference type="InterPro" id="IPR003594">
    <property type="entry name" value="HATPase_dom"/>
</dbReference>
<dbReference type="PROSITE" id="PS50109">
    <property type="entry name" value="HIS_KIN"/>
    <property type="match status" value="1"/>
</dbReference>
<protein>
    <recommendedName>
        <fullName evidence="3">histidine kinase</fullName>
        <ecNumber evidence="3">2.7.13.3</ecNumber>
    </recommendedName>
</protein>
<dbReference type="InterPro" id="IPR050736">
    <property type="entry name" value="Sensor_HK_Regulatory"/>
</dbReference>
<keyword evidence="7 12" id="KW-0812">Transmembrane</keyword>
<feature type="transmembrane region" description="Helical" evidence="12">
    <location>
        <begin position="35"/>
        <end position="60"/>
    </location>
</feature>
<dbReference type="PANTHER" id="PTHR43711">
    <property type="entry name" value="TWO-COMPONENT HISTIDINE KINASE"/>
    <property type="match status" value="1"/>
</dbReference>
<dbReference type="Proteomes" id="UP000297693">
    <property type="component" value="Unassembled WGS sequence"/>
</dbReference>
<evidence type="ECO:0000256" key="11">
    <source>
        <dbReference type="ARBA" id="ARBA00023136"/>
    </source>
</evidence>
<dbReference type="CDD" id="cd00082">
    <property type="entry name" value="HisKA"/>
    <property type="match status" value="1"/>
</dbReference>
<dbReference type="EMBL" id="RQGD01000045">
    <property type="protein sequence ID" value="TGL56619.1"/>
    <property type="molecule type" value="Genomic_DNA"/>
</dbReference>
<proteinExistence type="predicted"/>
<name>A0A4R9JUW4_9LEPT</name>
<dbReference type="GO" id="GO:0005886">
    <property type="term" value="C:plasma membrane"/>
    <property type="evidence" value="ECO:0007669"/>
    <property type="project" value="UniProtKB-SubCell"/>
</dbReference>
<dbReference type="InterPro" id="IPR036890">
    <property type="entry name" value="HATPase_C_sf"/>
</dbReference>
<evidence type="ECO:0000256" key="8">
    <source>
        <dbReference type="ARBA" id="ARBA00022777"/>
    </source>
</evidence>
<feature type="transmembrane region" description="Helical" evidence="12">
    <location>
        <begin position="121"/>
        <end position="143"/>
    </location>
</feature>
<dbReference type="SMART" id="SM00387">
    <property type="entry name" value="HATPase_c"/>
    <property type="match status" value="1"/>
</dbReference>
<gene>
    <name evidence="14" type="ORF">EHQ58_15560</name>
</gene>
<dbReference type="Pfam" id="PF05231">
    <property type="entry name" value="MASE1"/>
    <property type="match status" value="1"/>
</dbReference>
<evidence type="ECO:0000256" key="9">
    <source>
        <dbReference type="ARBA" id="ARBA00022989"/>
    </source>
</evidence>
<feature type="transmembrane region" description="Helical" evidence="12">
    <location>
        <begin position="155"/>
        <end position="180"/>
    </location>
</feature>
<evidence type="ECO:0000256" key="7">
    <source>
        <dbReference type="ARBA" id="ARBA00022692"/>
    </source>
</evidence>
<comment type="catalytic activity">
    <reaction evidence="1">
        <text>ATP + protein L-histidine = ADP + protein N-phospho-L-histidine.</text>
        <dbReference type="EC" id="2.7.13.3"/>
    </reaction>
</comment>
<dbReference type="SMART" id="SM00388">
    <property type="entry name" value="HisKA"/>
    <property type="match status" value="1"/>
</dbReference>
<organism evidence="14 15">
    <name type="scientific">Leptospira ognonensis</name>
    <dbReference type="NCBI Taxonomy" id="2484945"/>
    <lineage>
        <taxon>Bacteria</taxon>
        <taxon>Pseudomonadati</taxon>
        <taxon>Spirochaetota</taxon>
        <taxon>Spirochaetia</taxon>
        <taxon>Leptospirales</taxon>
        <taxon>Leptospiraceae</taxon>
        <taxon>Leptospira</taxon>
    </lineage>
</organism>
<keyword evidence="15" id="KW-1185">Reference proteome</keyword>
<dbReference type="GO" id="GO:0000155">
    <property type="term" value="F:phosphorelay sensor kinase activity"/>
    <property type="evidence" value="ECO:0007669"/>
    <property type="project" value="InterPro"/>
</dbReference>
<feature type="transmembrane region" description="Helical" evidence="12">
    <location>
        <begin position="235"/>
        <end position="252"/>
    </location>
</feature>
<dbReference type="PRINTS" id="PR00344">
    <property type="entry name" value="BCTRLSENSOR"/>
</dbReference>
<dbReference type="InterPro" id="IPR036097">
    <property type="entry name" value="HisK_dim/P_sf"/>
</dbReference>
<dbReference type="EC" id="2.7.13.3" evidence="3"/>
<dbReference type="PANTHER" id="PTHR43711:SF1">
    <property type="entry name" value="HISTIDINE KINASE 1"/>
    <property type="match status" value="1"/>
</dbReference>
<evidence type="ECO:0000256" key="4">
    <source>
        <dbReference type="ARBA" id="ARBA00022475"/>
    </source>
</evidence>
<feature type="transmembrane region" description="Helical" evidence="12">
    <location>
        <begin position="264"/>
        <end position="285"/>
    </location>
</feature>
<evidence type="ECO:0000256" key="5">
    <source>
        <dbReference type="ARBA" id="ARBA00022553"/>
    </source>
</evidence>
<keyword evidence="11 12" id="KW-0472">Membrane</keyword>
<keyword evidence="9 12" id="KW-1133">Transmembrane helix</keyword>
<evidence type="ECO:0000313" key="14">
    <source>
        <dbReference type="EMBL" id="TGL56619.1"/>
    </source>
</evidence>
<keyword evidence="5" id="KW-0597">Phosphoprotein</keyword>
<dbReference type="InterPro" id="IPR003661">
    <property type="entry name" value="HisK_dim/P_dom"/>
</dbReference>
<dbReference type="RefSeq" id="WP_135624837.1">
    <property type="nucleotide sequence ID" value="NZ_RQGD01000045.1"/>
</dbReference>
<keyword evidence="10" id="KW-0902">Two-component regulatory system</keyword>
<keyword evidence="4" id="KW-1003">Cell membrane</keyword>
<dbReference type="InterPro" id="IPR004358">
    <property type="entry name" value="Sig_transdc_His_kin-like_C"/>
</dbReference>
<evidence type="ECO:0000313" key="15">
    <source>
        <dbReference type="Proteomes" id="UP000297693"/>
    </source>
</evidence>
<feature type="domain" description="Histidine kinase" evidence="13">
    <location>
        <begin position="340"/>
        <end position="558"/>
    </location>
</feature>
<dbReference type="InterPro" id="IPR007895">
    <property type="entry name" value="MASE1"/>
</dbReference>
<dbReference type="Pfam" id="PF02518">
    <property type="entry name" value="HATPase_c"/>
    <property type="match status" value="1"/>
</dbReference>